<comment type="subcellular location">
    <subcellularLocation>
        <location evidence="1">Golgi apparatus membrane</location>
        <topology evidence="1">Peripheral membrane protein</topology>
    </subcellularLocation>
</comment>
<dbReference type="InterPro" id="IPR056458">
    <property type="entry name" value="TPR_DOP1_M"/>
</dbReference>
<dbReference type="PANTHER" id="PTHR14042:SF24">
    <property type="entry name" value="PROTEIN DOPEY-1 HOMOLOG"/>
    <property type="match status" value="1"/>
</dbReference>
<dbReference type="GO" id="GO:0006895">
    <property type="term" value="P:Golgi to endosome transport"/>
    <property type="evidence" value="ECO:0007669"/>
    <property type="project" value="InterPro"/>
</dbReference>
<comment type="similarity">
    <text evidence="6">Belongs to the DOP1 family.</text>
</comment>
<dbReference type="InterPro" id="IPR040314">
    <property type="entry name" value="DOP1"/>
</dbReference>
<evidence type="ECO:0000259" key="10">
    <source>
        <dbReference type="Pfam" id="PF24598"/>
    </source>
</evidence>
<dbReference type="InterPro" id="IPR056457">
    <property type="entry name" value="DOP1_C"/>
</dbReference>
<dbReference type="GO" id="GO:0005802">
    <property type="term" value="C:trans-Golgi network"/>
    <property type="evidence" value="ECO:0007669"/>
    <property type="project" value="TreeGrafter"/>
</dbReference>
<gene>
    <name evidence="11" type="ORF">T310_3563</name>
</gene>
<dbReference type="OrthoDB" id="297643at2759"/>
<evidence type="ECO:0000313" key="11">
    <source>
        <dbReference type="EMBL" id="KKA22357.1"/>
    </source>
</evidence>
<comment type="caution">
    <text evidence="11">The sequence shown here is derived from an EMBL/GenBank/DDBJ whole genome shotgun (WGS) entry which is preliminary data.</text>
</comment>
<evidence type="ECO:0000256" key="6">
    <source>
        <dbReference type="ARBA" id="ARBA00046326"/>
    </source>
</evidence>
<evidence type="ECO:0000256" key="4">
    <source>
        <dbReference type="ARBA" id="ARBA00023034"/>
    </source>
</evidence>
<dbReference type="PANTHER" id="PTHR14042">
    <property type="entry name" value="DOPEY-RELATED"/>
    <property type="match status" value="1"/>
</dbReference>
<keyword evidence="2" id="KW-0813">Transport</keyword>
<proteinExistence type="inferred from homology"/>
<dbReference type="Pfam" id="PF24597">
    <property type="entry name" value="TPR_DOP1_M"/>
    <property type="match status" value="1"/>
</dbReference>
<dbReference type="Pfam" id="PF24598">
    <property type="entry name" value="DOP1_C"/>
    <property type="match status" value="1"/>
</dbReference>
<name>A0A0F4YVN0_RASE3</name>
<evidence type="ECO:0000256" key="3">
    <source>
        <dbReference type="ARBA" id="ARBA00022927"/>
    </source>
</evidence>
<evidence type="ECO:0000259" key="9">
    <source>
        <dbReference type="Pfam" id="PF24597"/>
    </source>
</evidence>
<dbReference type="GO" id="GO:0000139">
    <property type="term" value="C:Golgi membrane"/>
    <property type="evidence" value="ECO:0007669"/>
    <property type="project" value="UniProtKB-SubCell"/>
</dbReference>
<accession>A0A0F4YVN0</accession>
<dbReference type="GeneID" id="25315912"/>
<keyword evidence="5" id="KW-0472">Membrane</keyword>
<dbReference type="GO" id="GO:0005768">
    <property type="term" value="C:endosome"/>
    <property type="evidence" value="ECO:0007669"/>
    <property type="project" value="TreeGrafter"/>
</dbReference>
<dbReference type="SUPFAM" id="SSF48371">
    <property type="entry name" value="ARM repeat"/>
    <property type="match status" value="2"/>
</dbReference>
<dbReference type="GO" id="GO:0005829">
    <property type="term" value="C:cytosol"/>
    <property type="evidence" value="ECO:0007669"/>
    <property type="project" value="GOC"/>
</dbReference>
<keyword evidence="3" id="KW-0653">Protein transport</keyword>
<organism evidence="11 12">
    <name type="scientific">Rasamsonia emersonii (strain ATCC 16479 / CBS 393.64 / IMI 116815)</name>
    <dbReference type="NCBI Taxonomy" id="1408163"/>
    <lineage>
        <taxon>Eukaryota</taxon>
        <taxon>Fungi</taxon>
        <taxon>Dikarya</taxon>
        <taxon>Ascomycota</taxon>
        <taxon>Pezizomycotina</taxon>
        <taxon>Eurotiomycetes</taxon>
        <taxon>Eurotiomycetidae</taxon>
        <taxon>Eurotiales</taxon>
        <taxon>Trichocomaceae</taxon>
        <taxon>Rasamsonia</taxon>
    </lineage>
</organism>
<dbReference type="Pfam" id="PF04118">
    <property type="entry name" value="Dopey_N"/>
    <property type="match status" value="1"/>
</dbReference>
<dbReference type="InterPro" id="IPR016024">
    <property type="entry name" value="ARM-type_fold"/>
</dbReference>
<feature type="region of interest" description="Disordered" evidence="7">
    <location>
        <begin position="368"/>
        <end position="391"/>
    </location>
</feature>
<evidence type="ECO:0000256" key="7">
    <source>
        <dbReference type="SAM" id="MobiDB-lite"/>
    </source>
</evidence>
<evidence type="ECO:0000256" key="2">
    <source>
        <dbReference type="ARBA" id="ARBA00022448"/>
    </source>
</evidence>
<evidence type="ECO:0000256" key="5">
    <source>
        <dbReference type="ARBA" id="ARBA00023136"/>
    </source>
</evidence>
<feature type="region of interest" description="Disordered" evidence="7">
    <location>
        <begin position="1"/>
        <end position="32"/>
    </location>
</feature>
<dbReference type="RefSeq" id="XP_013328969.1">
    <property type="nucleotide sequence ID" value="XM_013473515.1"/>
</dbReference>
<dbReference type="InterPro" id="IPR007249">
    <property type="entry name" value="DOP1_N"/>
</dbReference>
<dbReference type="Proteomes" id="UP000053958">
    <property type="component" value="Unassembled WGS sequence"/>
</dbReference>
<feature type="domain" description="DOP1-like middle TPR" evidence="9">
    <location>
        <begin position="399"/>
        <end position="620"/>
    </location>
</feature>
<dbReference type="EMBL" id="LASV01000143">
    <property type="protein sequence ID" value="KKA22357.1"/>
    <property type="molecule type" value="Genomic_DNA"/>
</dbReference>
<evidence type="ECO:0000256" key="1">
    <source>
        <dbReference type="ARBA" id="ARBA00004395"/>
    </source>
</evidence>
<feature type="domain" description="DOP1-like C-terminal" evidence="10">
    <location>
        <begin position="1385"/>
        <end position="1846"/>
    </location>
</feature>
<dbReference type="GO" id="GO:0015031">
    <property type="term" value="P:protein transport"/>
    <property type="evidence" value="ECO:0007669"/>
    <property type="project" value="UniProtKB-KW"/>
</dbReference>
<keyword evidence="4" id="KW-0333">Golgi apparatus</keyword>
<evidence type="ECO:0000259" key="8">
    <source>
        <dbReference type="Pfam" id="PF04118"/>
    </source>
</evidence>
<dbReference type="STRING" id="1408163.A0A0F4YVN0"/>
<feature type="compositionally biased region" description="Low complexity" evidence="7">
    <location>
        <begin position="10"/>
        <end position="23"/>
    </location>
</feature>
<sequence>MSLDPGGFTRANSPASSDSSLPRSRIRDNEEALKKDKNYRRYAATVERALSLFDTALQEWADYISFLSRLLKALQSHPPELPVVPHKTLVAKRLSQCMNPSLPSGVHQKALEVYTYIFSLIKPEGLSQDLLLYFPGLAPTLTFASLSVRPLFLSLIESYLPEIDPAAIRPALKAIILALLPGLEEETSDDFEQTLRIINKFRDVASQMDMRRPSVEENNGGQYFWQCLFLASITNPSRRLGVLAYLNRHLPKLGITNSKEAWSGKEDSQEIPEDAMAVANSVISPEPGLLIRCFATGLADDQLLVQRNFLDLLVTHLPLHSPILQSRITKDDFEKLVIAAAGVVTRRDMSLNRRLWAWFLGPEPASVTNEHPHLESPKSGAEKSNMPAADGQEHSQSQYFSKFGLDPLVRGILKMINRESTIPSERSRPIRISLSLMDRWEVGGFVVPAVFLPIMRSVQSFEGVASKSQFDEVFRSASAFFDGVESSLIFSELLYLVDLSLDGIDADFEKKLDDLKLAYFIIANFNVREEEMLLIHIPLLILSILVKTGQIISETKESQLSPSLRKAAVQQLIKLLNLLVGLLPERAFIRKAAAEKPANTQSYQMELDGSEILRKIHSFYDQSKDSLDLPPLPFTPRAIGELILREAQGLSMLALAVTNNVLSAKEILNLLIALLKKIPKSRILRDGSLYTAFQNSISSNEIELNTSTFSVISSITSTATTLYTVHTPGYYVTYEQLNDLIPELVRHLWAFLSSKSPKFHVEAVRCLWLLHSVSWSDHLVEAAITSLMLEPMSAGSHYVCNVENAEKFFVLWNHSHHWTYESSTMRQAEEQALNGKTSEQDRSLYQTSLLERPLFIVLDLLSQDVNEASQSARDWIQDLPSIQKVLYIVVSKLEGLLTRGTAERARTDSSYGSVSPDDLRECQYLLQTLSRILSCLSHNGWVTLVSHPVSPVEKPRDASNADETVEQRTFQMAVADIALAVLNSRPEPTTKLNSEEAALQQTALLVLKQLLMGVGSEQIVESDVHITLIDRLFVALDQGSDIVQSTIIDTLLVALKIRFAQVFQPPPPTNSKHRRAGSRDTIVSTSLLSLSTEKVDKVQQTPPVPQPPPQLLDCLLKGISSPNSREALDKWILLLCESLPLYAKGIFQILLTLVECFCREIRSSFNNLQEVFKKTENWSKDRSEYVTIALLTGLETCLATAHERLRTDEANAPSVRSPDQPQGFFGNMVSGVFTSEGMPGRNSANDRLTVLLCFQDAVRLCFSIWSWGAISKGGASLDSESAASFQYTSLRMRNRSRRLLEHLFTAEALECLETLVEMWSKSGPSETSTAVHIFNLLHTLDGARPKITIPAIFNAIYSRTNPSALDPSRKSAMASNISESELAAFLVTYARSLDDDVLDEIWSDCTTFLKDVLANPFPHRQILPRLVEFAAILGAKMENTNFGEDRRMRKELGDLLLRLLAAIFTSKPLGLSQDPGMSGKPLSDQEGASTSHAGPDDMISILAVSLPAFITTLGESDRINNAMTSISTNVIGPIFRSRLFPNNVNKNLLALLQQMSKISTASKLWKKDINDAFNDARFFGSQVDLVKDGWMSLLRQWVLVDRERFPELLSRLTPPTSAGIMFGVGASAARLEADRKAQLNLRRIALLIISADDDHFVAELPGLLQKLEDLNTATNVSSPSSVTKAEIFMVLRALVLKTSATHLAPFWPFINTELQEALCAVPQHQQSELYNPYSMLQACKLLDTLLVMAPDDFQLQEWLFVTDTIDAVYPPGRWEPVALADEVSQCLGPRDSTSPIPGDLNDTHEVKRPWLTSDRIRETAKDEIVDLILKPFFDRLSIYAFESTYGMGVPDREACRDDLLADLFNESTMAS</sequence>
<reference evidence="11 12" key="1">
    <citation type="submission" date="2015-04" db="EMBL/GenBank/DDBJ databases">
        <authorList>
            <person name="Heijne W.H."/>
            <person name="Fedorova N.D."/>
            <person name="Nierman W.C."/>
            <person name="Vollebregt A.W."/>
            <person name="Zhao Z."/>
            <person name="Wu L."/>
            <person name="Kumar M."/>
            <person name="Stam H."/>
            <person name="van den Berg M.A."/>
            <person name="Pel H.J."/>
        </authorList>
    </citation>
    <scope>NUCLEOTIDE SEQUENCE [LARGE SCALE GENOMIC DNA]</scope>
    <source>
        <strain evidence="11 12">CBS 393.64</strain>
    </source>
</reference>
<keyword evidence="12" id="KW-1185">Reference proteome</keyword>
<feature type="region of interest" description="Disordered" evidence="7">
    <location>
        <begin position="1472"/>
        <end position="1492"/>
    </location>
</feature>
<feature type="domain" description="DOP1 N-terminal" evidence="8">
    <location>
        <begin position="36"/>
        <end position="363"/>
    </location>
</feature>
<evidence type="ECO:0000313" key="12">
    <source>
        <dbReference type="Proteomes" id="UP000053958"/>
    </source>
</evidence>
<protein>
    <submittedName>
        <fullName evidence="11">Cellular morphogenesis regulator DopA</fullName>
    </submittedName>
</protein>